<dbReference type="Proteomes" id="UP000663193">
    <property type="component" value="Chromosome 8"/>
</dbReference>
<feature type="transmembrane region" description="Helical" evidence="1">
    <location>
        <begin position="51"/>
        <end position="70"/>
    </location>
</feature>
<organism evidence="2 3">
    <name type="scientific">Phaeosphaeria nodorum (strain SN15 / ATCC MYA-4574 / FGSC 10173)</name>
    <name type="common">Glume blotch fungus</name>
    <name type="synonym">Parastagonospora nodorum</name>
    <dbReference type="NCBI Taxonomy" id="321614"/>
    <lineage>
        <taxon>Eukaryota</taxon>
        <taxon>Fungi</taxon>
        <taxon>Dikarya</taxon>
        <taxon>Ascomycota</taxon>
        <taxon>Pezizomycotina</taxon>
        <taxon>Dothideomycetes</taxon>
        <taxon>Pleosporomycetidae</taxon>
        <taxon>Pleosporales</taxon>
        <taxon>Pleosporineae</taxon>
        <taxon>Phaeosphaeriaceae</taxon>
        <taxon>Parastagonospora</taxon>
    </lineage>
</organism>
<keyword evidence="1" id="KW-0472">Membrane</keyword>
<protein>
    <submittedName>
        <fullName evidence="2">Uncharacterized protein</fullName>
    </submittedName>
</protein>
<evidence type="ECO:0000256" key="1">
    <source>
        <dbReference type="SAM" id="Phobius"/>
    </source>
</evidence>
<sequence>MQSCLIGAQHNSNCAIACQPLAFRLGFCFPQNTPRPWLFVRQTCIPKDQYACAYVVLGSTATVLVPVYFLPGGKARR</sequence>
<reference evidence="3" key="1">
    <citation type="journal article" date="2021" name="BMC Genomics">
        <title>Chromosome-level genome assembly and manually-curated proteome of model necrotroph Parastagonospora nodorum Sn15 reveals a genome-wide trove of candidate effector homologs, and redundancy of virulence-related functions within an accessory chromosome.</title>
        <authorList>
            <person name="Bertazzoni S."/>
            <person name="Jones D.A.B."/>
            <person name="Phan H.T."/>
            <person name="Tan K.-C."/>
            <person name="Hane J.K."/>
        </authorList>
    </citation>
    <scope>NUCLEOTIDE SEQUENCE [LARGE SCALE GENOMIC DNA]</scope>
    <source>
        <strain evidence="3">SN15 / ATCC MYA-4574 / FGSC 10173)</strain>
    </source>
</reference>
<keyword evidence="1" id="KW-0812">Transmembrane</keyword>
<keyword evidence="3" id="KW-1185">Reference proteome</keyword>
<keyword evidence="1" id="KW-1133">Transmembrane helix</keyword>
<accession>A0A7U2F8H6</accession>
<gene>
    <name evidence="2" type="ORF">JI435_411920</name>
</gene>
<dbReference type="AlphaFoldDB" id="A0A7U2F8H6"/>
<evidence type="ECO:0000313" key="3">
    <source>
        <dbReference type="Proteomes" id="UP000663193"/>
    </source>
</evidence>
<name>A0A7U2F8H6_PHANO</name>
<dbReference type="EMBL" id="CP069030">
    <property type="protein sequence ID" value="QRC98344.1"/>
    <property type="molecule type" value="Genomic_DNA"/>
</dbReference>
<dbReference type="VEuPathDB" id="FungiDB:JI435_411920"/>
<evidence type="ECO:0000313" key="2">
    <source>
        <dbReference type="EMBL" id="QRC98344.1"/>
    </source>
</evidence>
<proteinExistence type="predicted"/>